<evidence type="ECO:0000313" key="2">
    <source>
        <dbReference type="EMBL" id="CAB4006269.1"/>
    </source>
</evidence>
<comment type="caution">
    <text evidence="2">The sequence shown here is derived from an EMBL/GenBank/DDBJ whole genome shotgun (WGS) entry which is preliminary data.</text>
</comment>
<sequence length="359" mass="39559">MTGNIDMGGNKIENVADPTTSQSVVTKSWFNLNEGTFLRLDGTGSLNVAGTVSFRNTPTCSQGPTTSNHLVNLAYLNSLLGSLVKIDGSLRMTGNLQMGGNEIVNVGAPSADGSAVNKKWVEDPAKITTTSHPLKTTERTRTLQGITTLPLKNPTVKNTGPMVNKLVFSLVIASIAVVILAILFVLCRKKTVIPDRKSNKTPEGAPHYISYNASNKGEALDIARWLQEKNINVIIDQLSYIKPNRRAWSERQLLEAEKIIMIVTPKYLGICNLQQTKSNEEKKSSHNDELVCNEIALIKNKLIENGMAADKCIVILIDTKRKDLPHWMSQFNCYQYKNGKLDEDILPMLKPVASLNTLL</sequence>
<feature type="domain" description="SEFIR" evidence="1">
    <location>
        <begin position="209"/>
        <end position="337"/>
    </location>
</feature>
<name>A0A7D9EFT5_PARCT</name>
<dbReference type="OrthoDB" id="6014081at2759"/>
<dbReference type="AlphaFoldDB" id="A0A7D9EFT5"/>
<dbReference type="Pfam" id="PF08357">
    <property type="entry name" value="SEFIR"/>
    <property type="match status" value="1"/>
</dbReference>
<evidence type="ECO:0000259" key="1">
    <source>
        <dbReference type="Pfam" id="PF08357"/>
    </source>
</evidence>
<organism evidence="2 3">
    <name type="scientific">Paramuricea clavata</name>
    <name type="common">Red gorgonian</name>
    <name type="synonym">Violescent sea-whip</name>
    <dbReference type="NCBI Taxonomy" id="317549"/>
    <lineage>
        <taxon>Eukaryota</taxon>
        <taxon>Metazoa</taxon>
        <taxon>Cnidaria</taxon>
        <taxon>Anthozoa</taxon>
        <taxon>Octocorallia</taxon>
        <taxon>Malacalcyonacea</taxon>
        <taxon>Plexauridae</taxon>
        <taxon>Paramuricea</taxon>
    </lineage>
</organism>
<keyword evidence="3" id="KW-1185">Reference proteome</keyword>
<gene>
    <name evidence="2" type="ORF">PACLA_8A020596</name>
</gene>
<protein>
    <submittedName>
        <fullName evidence="2">---NA</fullName>
    </submittedName>
</protein>
<evidence type="ECO:0000313" key="3">
    <source>
        <dbReference type="Proteomes" id="UP001152795"/>
    </source>
</evidence>
<dbReference type="EMBL" id="CACRXK020005461">
    <property type="protein sequence ID" value="CAB4006269.1"/>
    <property type="molecule type" value="Genomic_DNA"/>
</dbReference>
<dbReference type="Proteomes" id="UP001152795">
    <property type="component" value="Unassembled WGS sequence"/>
</dbReference>
<accession>A0A7D9EFT5</accession>
<proteinExistence type="predicted"/>
<reference evidence="2" key="1">
    <citation type="submission" date="2020-04" db="EMBL/GenBank/DDBJ databases">
        <authorList>
            <person name="Alioto T."/>
            <person name="Alioto T."/>
            <person name="Gomez Garrido J."/>
        </authorList>
    </citation>
    <scope>NUCLEOTIDE SEQUENCE</scope>
    <source>
        <strain evidence="2">A484AB</strain>
    </source>
</reference>
<dbReference type="InterPro" id="IPR013568">
    <property type="entry name" value="SEFIR_dom"/>
</dbReference>
<dbReference type="Gene3D" id="3.40.50.10140">
    <property type="entry name" value="Toll/interleukin-1 receptor homology (TIR) domain"/>
    <property type="match status" value="1"/>
</dbReference>
<dbReference type="InterPro" id="IPR035897">
    <property type="entry name" value="Toll_tir_struct_dom_sf"/>
</dbReference>